<dbReference type="AlphaFoldDB" id="B8INM2"/>
<evidence type="ECO:0000313" key="2">
    <source>
        <dbReference type="Proteomes" id="UP000008207"/>
    </source>
</evidence>
<reference evidence="1 2" key="1">
    <citation type="submission" date="2009-01" db="EMBL/GenBank/DDBJ databases">
        <title>Complete sequence of chromosome of Methylobacterium nodulans ORS 2060.</title>
        <authorList>
            <consortium name="US DOE Joint Genome Institute"/>
            <person name="Lucas S."/>
            <person name="Copeland A."/>
            <person name="Lapidus A."/>
            <person name="Glavina del Rio T."/>
            <person name="Dalin E."/>
            <person name="Tice H."/>
            <person name="Bruce D."/>
            <person name="Goodwin L."/>
            <person name="Pitluck S."/>
            <person name="Sims D."/>
            <person name="Brettin T."/>
            <person name="Detter J.C."/>
            <person name="Han C."/>
            <person name="Larimer F."/>
            <person name="Land M."/>
            <person name="Hauser L."/>
            <person name="Kyrpides N."/>
            <person name="Ivanova N."/>
            <person name="Marx C.J."/>
            <person name="Richardson P."/>
        </authorList>
    </citation>
    <scope>NUCLEOTIDE SEQUENCE [LARGE SCALE GENOMIC DNA]</scope>
    <source>
        <strain evidence="2">LMG 21967 / CNCM I-2342 / ORS 2060</strain>
    </source>
</reference>
<organism evidence="1 2">
    <name type="scientific">Methylobacterium nodulans (strain LMG 21967 / CNCM I-2342 / ORS 2060)</name>
    <dbReference type="NCBI Taxonomy" id="460265"/>
    <lineage>
        <taxon>Bacteria</taxon>
        <taxon>Pseudomonadati</taxon>
        <taxon>Pseudomonadota</taxon>
        <taxon>Alphaproteobacteria</taxon>
        <taxon>Hyphomicrobiales</taxon>
        <taxon>Methylobacteriaceae</taxon>
        <taxon>Methylobacterium</taxon>
    </lineage>
</organism>
<dbReference type="EMBL" id="CP001349">
    <property type="protein sequence ID" value="ACL58388.1"/>
    <property type="molecule type" value="Genomic_DNA"/>
</dbReference>
<dbReference type="eggNOG" id="ENOG50311YE">
    <property type="taxonomic scope" value="Bacteria"/>
</dbReference>
<protein>
    <submittedName>
        <fullName evidence="1">Uncharacterized protein</fullName>
    </submittedName>
</protein>
<evidence type="ECO:0000313" key="1">
    <source>
        <dbReference type="EMBL" id="ACL58388.1"/>
    </source>
</evidence>
<dbReference type="KEGG" id="mno:Mnod_3477"/>
<dbReference type="Proteomes" id="UP000008207">
    <property type="component" value="Chromosome"/>
</dbReference>
<accession>B8INM2</accession>
<dbReference type="OrthoDB" id="9950257at2"/>
<gene>
    <name evidence="1" type="ordered locus">Mnod_3477</name>
</gene>
<sequence length="83" mass="9465">MSRNGIRIPPEHVEAIKAARELREALTSNMHKLPYRSVSRGAYKVLIENIDELGLFVTGEPDYFVRKMHSSADLGMPLLKDRK</sequence>
<keyword evidence="2" id="KW-1185">Reference proteome</keyword>
<name>B8INM2_METNO</name>
<dbReference type="RefSeq" id="WP_015930048.1">
    <property type="nucleotide sequence ID" value="NC_011894.1"/>
</dbReference>
<dbReference type="STRING" id="460265.Mnod_3477"/>
<dbReference type="HOGENOM" id="CLU_2538705_0_0_5"/>
<proteinExistence type="predicted"/>